<dbReference type="SUPFAM" id="SSF56024">
    <property type="entry name" value="Phospholipase D/nuclease"/>
    <property type="match status" value="2"/>
</dbReference>
<keyword evidence="7" id="KW-0234">DNA repair</keyword>
<keyword evidence="8" id="KW-0539">Nucleus</keyword>
<evidence type="ECO:0000256" key="4">
    <source>
        <dbReference type="ARBA" id="ARBA00022763"/>
    </source>
</evidence>
<dbReference type="GO" id="GO:0005634">
    <property type="term" value="C:nucleus"/>
    <property type="evidence" value="ECO:0007669"/>
    <property type="project" value="UniProtKB-SubCell"/>
</dbReference>
<feature type="binding site" evidence="10">
    <location>
        <position position="444"/>
    </location>
    <ligand>
        <name>substrate</name>
    </ligand>
</feature>
<sequence length="1050" mass="120727">MASFRPLCKYGSNCYRKNPAHFVEFSHSDEVETFTKRNSVELEIDKSNPKKVRNNDSTNNLDVAKSPEFELYYSSSSDNSVSPKHKIATIDSSVTDTETDLSIVQKPLIREDSFVDSAYQDSKSHTFMFTTVNGINPEFNEYPLAVSLEQILSQNFGDINALILFSYMVDIDWLLEQLPKSKLNIPILIVVKFDKGLLKSFQEQFLAFPNIKFFSPNLPIPYGTHHTKMLLIFYPDGMRVVITTANFIPVDWSQKTQGVWISPHFPMGESKVESLSPFQMDLIEYLQAYQAKVFDFSIEKILKHEMQNITVRLIASIPGYHKGSELQKWGHLKMKRVLQQIKSKEVKSDWPLIAQFSSIGSLGKSPEWLESEWKQSFTHSSSHTPLSIVFPTVENVRTSLEGYSAGKSIPYNSKTCKNQLYLNRYLHQWNSSRYGRSRASPHIKTYMRCSPDCSSLAWLLLTSANLSKAAWGTLQKDDSQFMIRSYELGVLFLPQDQVTPLESYPVSEPSDDISLYYARRDSVLIPIDLPLVDYQKTDEPWIVDFSYSKPDTHGRKYPYSIFSMSEDCLFSDPQPRDLRLIHFQRAAIKTFGELQNLTYIHDIDSFKSNQNVNPLATEITPGNPLLNQKLTFSSPIPKGLPHGNSMISTQISHQKPSEVSEFLKNRLGLREKMDESTESITRKFIANKKPNALETRYLSACDANSNQNPIQDPYSRMIMFYKYLIFHFGQKQVDMIKNFFTNYKQALGVRFRILDSKNHGYILTDEMRNICFQFTNNYNKDAISEIIDFVEETGRINYKCFLVSSANLPDKLLYGKDSRSTRLPVDRIMTTDQVIRQKREEFDKLIALCKSKNVILSKGKFERALLLPENKTMDDIMDHFTGISLTRPSSKPGYEYGGRNSSDSESEHGESNCIMTYLANRQDTAKKVNLSTGRITLRSKVDCWINFKDYLKITTFSRKPLNYYTRYRIPDCKRYLAEPNAFWTGSEDNQYSYLPNKPRSLNPTDVHFKRIGRQFTGPGNNDMKHGTSSWPINTAGYMQYGSIPDKQCAL</sequence>
<comment type="subcellular location">
    <subcellularLocation>
        <location evidence="1">Nucleus</location>
    </subcellularLocation>
</comment>
<proteinExistence type="inferred from homology"/>
<dbReference type="Gene3D" id="3.30.870.10">
    <property type="entry name" value="Endonuclease Chain A"/>
    <property type="match status" value="2"/>
</dbReference>
<dbReference type="InterPro" id="IPR010347">
    <property type="entry name" value="Tdp1"/>
</dbReference>
<feature type="site" description="Interaction with DNA" evidence="11">
    <location>
        <position position="467"/>
    </location>
</feature>
<reference evidence="13 14" key="1">
    <citation type="journal article" date="2023" name="BMC Biol.">
        <title>The compact genome of the sponge Oopsacas minuta (Hexactinellida) is lacking key metazoan core genes.</title>
        <authorList>
            <person name="Santini S."/>
            <person name="Schenkelaars Q."/>
            <person name="Jourda C."/>
            <person name="Duchesne M."/>
            <person name="Belahbib H."/>
            <person name="Rocher C."/>
            <person name="Selva M."/>
            <person name="Riesgo A."/>
            <person name="Vervoort M."/>
            <person name="Leys S.P."/>
            <person name="Kodjabachian L."/>
            <person name="Le Bivic A."/>
            <person name="Borchiellini C."/>
            <person name="Claverie J.M."/>
            <person name="Renard E."/>
        </authorList>
    </citation>
    <scope>NUCLEOTIDE SEQUENCE [LARGE SCALE GENOMIC DNA]</scope>
    <source>
        <strain evidence="13">SPO-2</strain>
    </source>
</reference>
<dbReference type="GO" id="GO:0003697">
    <property type="term" value="F:single-stranded DNA binding"/>
    <property type="evidence" value="ECO:0007669"/>
    <property type="project" value="TreeGrafter"/>
</dbReference>
<comment type="similarity">
    <text evidence="2">Belongs to the tyrosyl-DNA phosphodiesterase family.</text>
</comment>
<evidence type="ECO:0000256" key="1">
    <source>
        <dbReference type="ARBA" id="ARBA00004123"/>
    </source>
</evidence>
<dbReference type="SUPFAM" id="SSF47473">
    <property type="entry name" value="EF-hand"/>
    <property type="match status" value="1"/>
</dbReference>
<evidence type="ECO:0000313" key="13">
    <source>
        <dbReference type="EMBL" id="KAI6651995.1"/>
    </source>
</evidence>
<dbReference type="PANTHER" id="PTHR12415">
    <property type="entry name" value="TYROSYL-DNA PHOSPHODIESTERASE 1"/>
    <property type="match status" value="1"/>
</dbReference>
<name>A0AAV7JUC8_9METZ</name>
<dbReference type="InterPro" id="IPR011992">
    <property type="entry name" value="EF-hand-dom_pair"/>
</dbReference>
<evidence type="ECO:0000256" key="3">
    <source>
        <dbReference type="ARBA" id="ARBA00022722"/>
    </source>
</evidence>
<keyword evidence="3" id="KW-0540">Nuclease</keyword>
<keyword evidence="5" id="KW-0378">Hydrolase</keyword>
<dbReference type="GO" id="GO:0017005">
    <property type="term" value="F:3'-tyrosyl-DNA phosphodiesterase activity"/>
    <property type="evidence" value="ECO:0007669"/>
    <property type="project" value="TreeGrafter"/>
</dbReference>
<evidence type="ECO:0000256" key="2">
    <source>
        <dbReference type="ARBA" id="ARBA00010205"/>
    </source>
</evidence>
<dbReference type="Pfam" id="PF06087">
    <property type="entry name" value="Tyr-DNA_phospho"/>
    <property type="match status" value="1"/>
</dbReference>
<organism evidence="13 14">
    <name type="scientific">Oopsacas minuta</name>
    <dbReference type="NCBI Taxonomy" id="111878"/>
    <lineage>
        <taxon>Eukaryota</taxon>
        <taxon>Metazoa</taxon>
        <taxon>Porifera</taxon>
        <taxon>Hexactinellida</taxon>
        <taxon>Hexasterophora</taxon>
        <taxon>Lyssacinosida</taxon>
        <taxon>Leucopsacidae</taxon>
        <taxon>Oopsacas</taxon>
    </lineage>
</organism>
<evidence type="ECO:0000313" key="14">
    <source>
        <dbReference type="Proteomes" id="UP001165289"/>
    </source>
</evidence>
<protein>
    <submittedName>
        <fullName evidence="13">Tyrosyl-DNA phosphodiesterase 1-like isoform X1</fullName>
    </submittedName>
</protein>
<evidence type="ECO:0000256" key="10">
    <source>
        <dbReference type="PIRSR" id="PIRSR610347-2"/>
    </source>
</evidence>
<feature type="domain" description="PBZ-type" evidence="12">
    <location>
        <begin position="5"/>
        <end position="28"/>
    </location>
</feature>
<feature type="active site" description="Nucleophile" evidence="9">
    <location>
        <position position="226"/>
    </location>
</feature>
<dbReference type="Proteomes" id="UP001165289">
    <property type="component" value="Unassembled WGS sequence"/>
</dbReference>
<keyword evidence="4" id="KW-0227">DNA damage</keyword>
<evidence type="ECO:0000256" key="6">
    <source>
        <dbReference type="ARBA" id="ARBA00022839"/>
    </source>
</evidence>
<dbReference type="GO" id="GO:0004527">
    <property type="term" value="F:exonuclease activity"/>
    <property type="evidence" value="ECO:0007669"/>
    <property type="project" value="UniProtKB-KW"/>
</dbReference>
<dbReference type="GO" id="GO:0003690">
    <property type="term" value="F:double-stranded DNA binding"/>
    <property type="evidence" value="ECO:0007669"/>
    <property type="project" value="TreeGrafter"/>
</dbReference>
<comment type="caution">
    <text evidence="13">The sequence shown here is derived from an EMBL/GenBank/DDBJ whole genome shotgun (WGS) entry which is preliminary data.</text>
</comment>
<keyword evidence="14" id="KW-1185">Reference proteome</keyword>
<dbReference type="Pfam" id="PF10283">
    <property type="entry name" value="zf-CCHH"/>
    <property type="match status" value="1"/>
</dbReference>
<gene>
    <name evidence="13" type="ORF">LOD99_4540</name>
</gene>
<dbReference type="EMBL" id="JAKMXF010000300">
    <property type="protein sequence ID" value="KAI6651995.1"/>
    <property type="molecule type" value="Genomic_DNA"/>
</dbReference>
<evidence type="ECO:0000256" key="5">
    <source>
        <dbReference type="ARBA" id="ARBA00022801"/>
    </source>
</evidence>
<evidence type="ECO:0000256" key="7">
    <source>
        <dbReference type="ARBA" id="ARBA00023204"/>
    </source>
</evidence>
<dbReference type="PANTHER" id="PTHR12415:SF0">
    <property type="entry name" value="TYROSYL-DNA PHOSPHODIESTERASE 1"/>
    <property type="match status" value="1"/>
</dbReference>
<dbReference type="InterPro" id="IPR019406">
    <property type="entry name" value="APLF_PBZ"/>
</dbReference>
<dbReference type="AlphaFoldDB" id="A0AAV7JUC8"/>
<dbReference type="Gene3D" id="1.10.238.10">
    <property type="entry name" value="EF-hand"/>
    <property type="match status" value="1"/>
</dbReference>
<keyword evidence="6" id="KW-0269">Exonuclease</keyword>
<feature type="binding site" evidence="10">
    <location>
        <position position="228"/>
    </location>
    <ligand>
        <name>substrate</name>
    </ligand>
</feature>
<evidence type="ECO:0000256" key="11">
    <source>
        <dbReference type="PIRSR" id="PIRSR610347-3"/>
    </source>
</evidence>
<evidence type="ECO:0000256" key="8">
    <source>
        <dbReference type="ARBA" id="ARBA00023242"/>
    </source>
</evidence>
<evidence type="ECO:0000256" key="9">
    <source>
        <dbReference type="PIRSR" id="PIRSR610347-1"/>
    </source>
</evidence>
<evidence type="ECO:0000259" key="12">
    <source>
        <dbReference type="Pfam" id="PF10283"/>
    </source>
</evidence>
<dbReference type="GO" id="GO:0006281">
    <property type="term" value="P:DNA repair"/>
    <property type="evidence" value="ECO:0007669"/>
    <property type="project" value="UniProtKB-KW"/>
</dbReference>
<accession>A0AAV7JUC8</accession>
<feature type="active site" description="Proton donor/acceptor" evidence="9">
    <location>
        <position position="442"/>
    </location>
</feature>